<dbReference type="Proteomes" id="UP001055167">
    <property type="component" value="Unassembled WGS sequence"/>
</dbReference>
<dbReference type="InterPro" id="IPR036928">
    <property type="entry name" value="AS_sf"/>
</dbReference>
<keyword evidence="4" id="KW-1185">Reference proteome</keyword>
<dbReference type="Pfam" id="PF01425">
    <property type="entry name" value="Amidase"/>
    <property type="match status" value="1"/>
</dbReference>
<evidence type="ECO:0000256" key="1">
    <source>
        <dbReference type="SAM" id="MobiDB-lite"/>
    </source>
</evidence>
<reference evidence="3" key="1">
    <citation type="journal article" date="2021" name="Front. Microbiol.">
        <title>Comprehensive Comparative Genomics and Phenotyping of Methylobacterium Species.</title>
        <authorList>
            <person name="Alessa O."/>
            <person name="Ogura Y."/>
            <person name="Fujitani Y."/>
            <person name="Takami H."/>
            <person name="Hayashi T."/>
            <person name="Sahin N."/>
            <person name="Tani A."/>
        </authorList>
    </citation>
    <scope>NUCLEOTIDE SEQUENCE</scope>
    <source>
        <strain evidence="3">KCTC 52305</strain>
    </source>
</reference>
<evidence type="ECO:0000313" key="4">
    <source>
        <dbReference type="Proteomes" id="UP001055167"/>
    </source>
</evidence>
<name>A0ABQ4R6A5_9HYPH</name>
<organism evidence="3 4">
    <name type="scientific">Methylobacterium crusticola</name>
    <dbReference type="NCBI Taxonomy" id="1697972"/>
    <lineage>
        <taxon>Bacteria</taxon>
        <taxon>Pseudomonadati</taxon>
        <taxon>Pseudomonadota</taxon>
        <taxon>Alphaproteobacteria</taxon>
        <taxon>Hyphomicrobiales</taxon>
        <taxon>Methylobacteriaceae</taxon>
        <taxon>Methylobacterium</taxon>
    </lineage>
</organism>
<dbReference type="PANTHER" id="PTHR11895:SF176">
    <property type="entry name" value="AMIDASE AMID-RELATED"/>
    <property type="match status" value="1"/>
</dbReference>
<comment type="caution">
    <text evidence="3">The sequence shown here is derived from an EMBL/GenBank/DDBJ whole genome shotgun (WGS) entry which is preliminary data.</text>
</comment>
<accession>A0ABQ4R6A5</accession>
<protein>
    <submittedName>
        <fullName evidence="3">Glutamyl-tRNA(Gln) amidotransferase subunit A</fullName>
    </submittedName>
</protein>
<dbReference type="PANTHER" id="PTHR11895">
    <property type="entry name" value="TRANSAMIDASE"/>
    <property type="match status" value="1"/>
</dbReference>
<dbReference type="InterPro" id="IPR000120">
    <property type="entry name" value="Amidase"/>
</dbReference>
<dbReference type="Gene3D" id="3.90.1300.10">
    <property type="entry name" value="Amidase signature (AS) domain"/>
    <property type="match status" value="1"/>
</dbReference>
<sequence>MAGPLHELTVAQAGRLFRSRALSPVELTAAYLARIAALDPALNAFIAVTQERALAEARQAEEELGRGHDRGPMHGIPYGLKDIFETADLRTTAQSRLLAAHVPRRDCTVQARLRAGGGVLLGKQSTWEFALGGPSFDLPWPPARNPWDLSRSPLGSSSGAAAAIAAGLCPAATGSDTGGSIRMPAAACGIAGLKPTYGLVSRRGVLPNAYSYDHCGPMAWSAEDCALMLGVMAGYDPEDPGSLDAPPADYAAALARPVRGLRVGVVRHWYEEEVRAEPGVVAGLDAALAVLRDLGCRVADVRLPGLREFGDAKTPITLSELYALHEGDLKRRPDAFGRSLRYRVLAGALVRAEDYVQAQRWRAELTAAVGAVLEEVDLLVTAGSFTAAPSLDPDEPPTFLGAAVPSITGPFNTTGMPALSVCCGYDGAGLPVGMQIAGRPLDEGRVLALGHAFERATAAGRRRPAEAGMQGAPAPADTG</sequence>
<evidence type="ECO:0000259" key="2">
    <source>
        <dbReference type="Pfam" id="PF01425"/>
    </source>
</evidence>
<dbReference type="SUPFAM" id="SSF75304">
    <property type="entry name" value="Amidase signature (AS) enzymes"/>
    <property type="match status" value="1"/>
</dbReference>
<dbReference type="EMBL" id="BPQH01000027">
    <property type="protein sequence ID" value="GJD53247.1"/>
    <property type="molecule type" value="Genomic_DNA"/>
</dbReference>
<reference evidence="3" key="2">
    <citation type="submission" date="2021-08" db="EMBL/GenBank/DDBJ databases">
        <authorList>
            <person name="Tani A."/>
            <person name="Ola A."/>
            <person name="Ogura Y."/>
            <person name="Katsura K."/>
            <person name="Hayashi T."/>
        </authorList>
    </citation>
    <scope>NUCLEOTIDE SEQUENCE</scope>
    <source>
        <strain evidence="3">KCTC 52305</strain>
    </source>
</reference>
<feature type="domain" description="Amidase" evidence="2">
    <location>
        <begin position="26"/>
        <end position="447"/>
    </location>
</feature>
<gene>
    <name evidence="3" type="primary">gatA_3</name>
    <name evidence="3" type="ORF">OPKNFCMD_6019</name>
</gene>
<proteinExistence type="predicted"/>
<evidence type="ECO:0000313" key="3">
    <source>
        <dbReference type="EMBL" id="GJD53247.1"/>
    </source>
</evidence>
<dbReference type="InterPro" id="IPR023631">
    <property type="entry name" value="Amidase_dom"/>
</dbReference>
<feature type="region of interest" description="Disordered" evidence="1">
    <location>
        <begin position="458"/>
        <end position="479"/>
    </location>
</feature>
<dbReference type="RefSeq" id="WP_128562876.1">
    <property type="nucleotide sequence ID" value="NZ_BPQH01000027.1"/>
</dbReference>